<sequence>MVVWLSPDTGSMVSAAKSFLRLSDDEDDDSGGSAGGAEDKCCVYLAGMREDQVLRALPRCGHCFHDKCIGKWLKAHPTCPVCRTTAVARSQAAAAAAVRFRHALPRAGRGGEGEKWGVSHSFSMTGKMSDGANEAADEKAIVWNDMGFLR</sequence>
<evidence type="ECO:0000256" key="6">
    <source>
        <dbReference type="ARBA" id="ARBA00024209"/>
    </source>
</evidence>
<dbReference type="PANTHER" id="PTHR14155">
    <property type="entry name" value="RING FINGER DOMAIN-CONTAINING"/>
    <property type="match status" value="1"/>
</dbReference>
<dbReference type="Gene3D" id="3.30.40.10">
    <property type="entry name" value="Zinc/RING finger domain, C3HC4 (zinc finger)"/>
    <property type="match status" value="1"/>
</dbReference>
<accession>A0A1Z5R1W1</accession>
<dbReference type="InterPro" id="IPR053238">
    <property type="entry name" value="RING-H2_zinc_finger"/>
</dbReference>
<dbReference type="EMBL" id="CM000768">
    <property type="protein sequence ID" value="OQU77762.1"/>
    <property type="molecule type" value="Genomic_DNA"/>
</dbReference>
<evidence type="ECO:0000256" key="3">
    <source>
        <dbReference type="ARBA" id="ARBA00022723"/>
    </source>
</evidence>
<keyword evidence="5" id="KW-0862">Zinc</keyword>
<keyword evidence="3" id="KW-0479">Metal-binding</keyword>
<dbReference type="PANTHER" id="PTHR14155:SF538">
    <property type="entry name" value="E3 UBIQUITIN-PROTEIN LIGASE OS06G0535400"/>
    <property type="match status" value="1"/>
</dbReference>
<dbReference type="EC" id="2.3.2.27" evidence="2"/>
<dbReference type="SUPFAM" id="SSF57850">
    <property type="entry name" value="RING/U-box"/>
    <property type="match status" value="1"/>
</dbReference>
<evidence type="ECO:0000256" key="2">
    <source>
        <dbReference type="ARBA" id="ARBA00012483"/>
    </source>
</evidence>
<keyword evidence="4 7" id="KW-0863">Zinc-finger</keyword>
<dbReference type="InterPro" id="IPR001841">
    <property type="entry name" value="Znf_RING"/>
</dbReference>
<name>A0A1Z5R1W1_SORBI</name>
<reference evidence="10" key="2">
    <citation type="journal article" date="2018" name="Plant J.">
        <title>The Sorghum bicolor reference genome: improved assembly, gene annotations, a transcriptome atlas, and signatures of genome organization.</title>
        <authorList>
            <person name="McCormick R.F."/>
            <person name="Truong S.K."/>
            <person name="Sreedasyam A."/>
            <person name="Jenkins J."/>
            <person name="Shu S."/>
            <person name="Sims D."/>
            <person name="Kennedy M."/>
            <person name="Amirebrahimi M."/>
            <person name="Weers B.D."/>
            <person name="McKinley B."/>
            <person name="Mattison A."/>
            <person name="Morishige D.T."/>
            <person name="Grimwood J."/>
            <person name="Schmutz J."/>
            <person name="Mullet J.E."/>
        </authorList>
    </citation>
    <scope>NUCLEOTIDE SEQUENCE [LARGE SCALE GENOMIC DNA]</scope>
    <source>
        <strain evidence="10">cv. BTx623</strain>
    </source>
</reference>
<reference evidence="9 10" key="1">
    <citation type="journal article" date="2009" name="Nature">
        <title>The Sorghum bicolor genome and the diversification of grasses.</title>
        <authorList>
            <person name="Paterson A.H."/>
            <person name="Bowers J.E."/>
            <person name="Bruggmann R."/>
            <person name="Dubchak I."/>
            <person name="Grimwood J."/>
            <person name="Gundlach H."/>
            <person name="Haberer G."/>
            <person name="Hellsten U."/>
            <person name="Mitros T."/>
            <person name="Poliakov A."/>
            <person name="Schmutz J."/>
            <person name="Spannagl M."/>
            <person name="Tang H."/>
            <person name="Wang X."/>
            <person name="Wicker T."/>
            <person name="Bharti A.K."/>
            <person name="Chapman J."/>
            <person name="Feltus F.A."/>
            <person name="Gowik U."/>
            <person name="Grigoriev I.V."/>
            <person name="Lyons E."/>
            <person name="Maher C.A."/>
            <person name="Martis M."/>
            <person name="Narechania A."/>
            <person name="Otillar R.P."/>
            <person name="Penning B.W."/>
            <person name="Salamov A.A."/>
            <person name="Wang Y."/>
            <person name="Zhang L."/>
            <person name="Carpita N.C."/>
            <person name="Freeling M."/>
            <person name="Gingle A.R."/>
            <person name="Hash C.T."/>
            <person name="Keller B."/>
            <person name="Klein P."/>
            <person name="Kresovich S."/>
            <person name="McCann M.C."/>
            <person name="Ming R."/>
            <person name="Peterson D.G."/>
            <person name="Mehboob-ur-Rahman"/>
            <person name="Ware D."/>
            <person name="Westhoff P."/>
            <person name="Mayer K.F."/>
            <person name="Messing J."/>
            <person name="Rokhsar D.S."/>
        </authorList>
    </citation>
    <scope>NUCLEOTIDE SEQUENCE [LARGE SCALE GENOMIC DNA]</scope>
    <source>
        <strain evidence="10">cv. BTx623</strain>
    </source>
</reference>
<protein>
    <recommendedName>
        <fullName evidence="2">RING-type E3 ubiquitin transferase</fullName>
        <ecNumber evidence="2">2.3.2.27</ecNumber>
    </recommendedName>
</protein>
<evidence type="ECO:0000256" key="5">
    <source>
        <dbReference type="ARBA" id="ARBA00022833"/>
    </source>
</evidence>
<evidence type="ECO:0000256" key="7">
    <source>
        <dbReference type="PROSITE-ProRule" id="PRU00175"/>
    </source>
</evidence>
<organism evidence="9 10">
    <name type="scientific">Sorghum bicolor</name>
    <name type="common">Sorghum</name>
    <name type="synonym">Sorghum vulgare</name>
    <dbReference type="NCBI Taxonomy" id="4558"/>
    <lineage>
        <taxon>Eukaryota</taxon>
        <taxon>Viridiplantae</taxon>
        <taxon>Streptophyta</taxon>
        <taxon>Embryophyta</taxon>
        <taxon>Tracheophyta</taxon>
        <taxon>Spermatophyta</taxon>
        <taxon>Magnoliopsida</taxon>
        <taxon>Liliopsida</taxon>
        <taxon>Poales</taxon>
        <taxon>Poaceae</taxon>
        <taxon>PACMAD clade</taxon>
        <taxon>Panicoideae</taxon>
        <taxon>Andropogonodae</taxon>
        <taxon>Andropogoneae</taxon>
        <taxon>Sorghinae</taxon>
        <taxon>Sorghum</taxon>
    </lineage>
</organism>
<gene>
    <name evidence="9" type="ORF">SORBI_3009G099050</name>
</gene>
<dbReference type="Gramene" id="OQU77762">
    <property type="protein sequence ID" value="OQU77762"/>
    <property type="gene ID" value="SORBI_3009G099050"/>
</dbReference>
<dbReference type="Proteomes" id="UP000000768">
    <property type="component" value="Chromosome 9"/>
</dbReference>
<dbReference type="InParanoid" id="A0A1Z5R1W1"/>
<evidence type="ECO:0000256" key="4">
    <source>
        <dbReference type="ARBA" id="ARBA00022771"/>
    </source>
</evidence>
<dbReference type="AlphaFoldDB" id="A0A1Z5R1W1"/>
<feature type="domain" description="RING-type" evidence="8">
    <location>
        <begin position="41"/>
        <end position="83"/>
    </location>
</feature>
<evidence type="ECO:0000313" key="9">
    <source>
        <dbReference type="EMBL" id="OQU77762.1"/>
    </source>
</evidence>
<evidence type="ECO:0000259" key="8">
    <source>
        <dbReference type="PROSITE" id="PS50089"/>
    </source>
</evidence>
<dbReference type="Pfam" id="PF13639">
    <property type="entry name" value="zf-RING_2"/>
    <property type="match status" value="1"/>
</dbReference>
<dbReference type="PROSITE" id="PS50089">
    <property type="entry name" value="ZF_RING_2"/>
    <property type="match status" value="1"/>
</dbReference>
<comment type="similarity">
    <text evidence="6">Belongs to the RING-type zinc finger family. ATL subfamily.</text>
</comment>
<dbReference type="InterPro" id="IPR013083">
    <property type="entry name" value="Znf_RING/FYVE/PHD"/>
</dbReference>
<comment type="catalytic activity">
    <reaction evidence="1">
        <text>S-ubiquitinyl-[E2 ubiquitin-conjugating enzyme]-L-cysteine + [acceptor protein]-L-lysine = [E2 ubiquitin-conjugating enzyme]-L-cysteine + N(6)-ubiquitinyl-[acceptor protein]-L-lysine.</text>
        <dbReference type="EC" id="2.3.2.27"/>
    </reaction>
</comment>
<dbReference type="GO" id="GO:0061630">
    <property type="term" value="F:ubiquitin protein ligase activity"/>
    <property type="evidence" value="ECO:0007669"/>
    <property type="project" value="UniProtKB-EC"/>
</dbReference>
<evidence type="ECO:0000256" key="1">
    <source>
        <dbReference type="ARBA" id="ARBA00000900"/>
    </source>
</evidence>
<dbReference type="GO" id="GO:0008270">
    <property type="term" value="F:zinc ion binding"/>
    <property type="evidence" value="ECO:0007669"/>
    <property type="project" value="UniProtKB-KW"/>
</dbReference>
<proteinExistence type="inferred from homology"/>
<keyword evidence="10" id="KW-1185">Reference proteome</keyword>
<evidence type="ECO:0000313" key="10">
    <source>
        <dbReference type="Proteomes" id="UP000000768"/>
    </source>
</evidence>